<dbReference type="Pfam" id="PF03960">
    <property type="entry name" value="ArsC"/>
    <property type="match status" value="1"/>
</dbReference>
<dbReference type="InterPro" id="IPR006660">
    <property type="entry name" value="Arsenate_reductase-like"/>
</dbReference>
<dbReference type="GO" id="GO:0008794">
    <property type="term" value="F:arsenate reductase (glutaredoxin) activity"/>
    <property type="evidence" value="ECO:0007669"/>
    <property type="project" value="UniProtKB-UniRule"/>
</dbReference>
<dbReference type="STRING" id="1250539.Ga0080574_TMP1761"/>
<dbReference type="EMBL" id="CP015093">
    <property type="protein sequence ID" value="APZ52095.1"/>
    <property type="molecule type" value="Genomic_DNA"/>
</dbReference>
<dbReference type="RefSeq" id="WP_076697406.1">
    <property type="nucleotide sequence ID" value="NZ_CP015093.1"/>
</dbReference>
<reference evidence="5 6" key="1">
    <citation type="submission" date="2016-04" db="EMBL/GenBank/DDBJ databases">
        <title>Deep-sea bacteria in the southern Pacific.</title>
        <authorList>
            <person name="Tang K."/>
        </authorList>
    </citation>
    <scope>NUCLEOTIDE SEQUENCE [LARGE SCALE GENOMIC DNA]</scope>
    <source>
        <strain evidence="5 6">JLT2014</strain>
    </source>
</reference>
<comment type="catalytic activity">
    <reaction evidence="4">
        <text>[glutaredoxin]-dithiol + arsenate + glutathione + H(+) = glutathionyl-S-S-[glutaredoxin] + arsenite + H2O</text>
        <dbReference type="Rhea" id="RHEA:22016"/>
        <dbReference type="Rhea" id="RHEA-COMP:10729"/>
        <dbReference type="Rhea" id="RHEA-COMP:17668"/>
        <dbReference type="ChEBI" id="CHEBI:15377"/>
        <dbReference type="ChEBI" id="CHEBI:15378"/>
        <dbReference type="ChEBI" id="CHEBI:29242"/>
        <dbReference type="ChEBI" id="CHEBI:29950"/>
        <dbReference type="ChEBI" id="CHEBI:48597"/>
        <dbReference type="ChEBI" id="CHEBI:57925"/>
        <dbReference type="ChEBI" id="CHEBI:146199"/>
        <dbReference type="EC" id="1.20.4.1"/>
    </reaction>
</comment>
<keyword evidence="2 4" id="KW-0560">Oxidoreductase</keyword>
<evidence type="ECO:0000256" key="1">
    <source>
        <dbReference type="ARBA" id="ARBA00007198"/>
    </source>
</evidence>
<dbReference type="AlphaFoldDB" id="A0A1P8URR2"/>
<dbReference type="InterPro" id="IPR006659">
    <property type="entry name" value="Arsenate_reductase"/>
</dbReference>
<dbReference type="PANTHER" id="PTHR30041:SF4">
    <property type="entry name" value="ARSENATE REDUCTASE"/>
    <property type="match status" value="1"/>
</dbReference>
<evidence type="ECO:0000313" key="5">
    <source>
        <dbReference type="EMBL" id="APZ52095.1"/>
    </source>
</evidence>
<dbReference type="OrthoDB" id="9790554at2"/>
<sequence>MILWHNPRCSKSRQALALLQEKGVEPEIRKYLEDAPGYDELKAAQTALGLPALDMMRTKEAAFREMGLSKDADDETLLRAMAREPKLIERPVLFVGDRAVIGRPPEKVLELL</sequence>
<proteinExistence type="inferred from homology"/>
<evidence type="ECO:0000313" key="6">
    <source>
        <dbReference type="Proteomes" id="UP000187059"/>
    </source>
</evidence>
<dbReference type="Gene3D" id="3.40.30.10">
    <property type="entry name" value="Glutaredoxin"/>
    <property type="match status" value="1"/>
</dbReference>
<accession>A0A1P8URR2</accession>
<dbReference type="KEGG" id="paby:Ga0080574_TMP1761"/>
<protein>
    <recommendedName>
        <fullName evidence="4">Arsenate reductase</fullName>
        <ecNumber evidence="4">1.20.4.1</ecNumber>
    </recommendedName>
</protein>
<name>A0A1P8URR2_9RHOB</name>
<organism evidence="5 6">
    <name type="scientific">Salipiger abyssi</name>
    <dbReference type="NCBI Taxonomy" id="1250539"/>
    <lineage>
        <taxon>Bacteria</taxon>
        <taxon>Pseudomonadati</taxon>
        <taxon>Pseudomonadota</taxon>
        <taxon>Alphaproteobacteria</taxon>
        <taxon>Rhodobacterales</taxon>
        <taxon>Roseobacteraceae</taxon>
        <taxon>Salipiger</taxon>
    </lineage>
</organism>
<gene>
    <name evidence="5" type="ORF">Ga0080574_TMP1761</name>
</gene>
<evidence type="ECO:0000256" key="2">
    <source>
        <dbReference type="ARBA" id="ARBA00023002"/>
    </source>
</evidence>
<dbReference type="InterPro" id="IPR036249">
    <property type="entry name" value="Thioredoxin-like_sf"/>
</dbReference>
<evidence type="ECO:0000256" key="3">
    <source>
        <dbReference type="PROSITE-ProRule" id="PRU01282"/>
    </source>
</evidence>
<dbReference type="NCBIfam" id="TIGR00014">
    <property type="entry name" value="arsC"/>
    <property type="match status" value="1"/>
</dbReference>
<keyword evidence="6" id="KW-1185">Reference proteome</keyword>
<dbReference type="Proteomes" id="UP000187059">
    <property type="component" value="Chromosome"/>
</dbReference>
<dbReference type="PANTHER" id="PTHR30041">
    <property type="entry name" value="ARSENATE REDUCTASE"/>
    <property type="match status" value="1"/>
</dbReference>
<dbReference type="CDD" id="cd03034">
    <property type="entry name" value="ArsC_ArsC"/>
    <property type="match status" value="1"/>
</dbReference>
<dbReference type="EC" id="1.20.4.1" evidence="4"/>
<comment type="similarity">
    <text evidence="1 3 4">Belongs to the ArsC family.</text>
</comment>
<dbReference type="PROSITE" id="PS51353">
    <property type="entry name" value="ARSC"/>
    <property type="match status" value="1"/>
</dbReference>
<evidence type="ECO:0000256" key="4">
    <source>
        <dbReference type="RuleBase" id="RU362029"/>
    </source>
</evidence>
<dbReference type="SUPFAM" id="SSF52833">
    <property type="entry name" value="Thioredoxin-like"/>
    <property type="match status" value="1"/>
</dbReference>